<dbReference type="EMBL" id="ACIP02000002">
    <property type="protein sequence ID" value="EEP28131.1"/>
    <property type="molecule type" value="Genomic_DNA"/>
</dbReference>
<dbReference type="PROSITE" id="PS50931">
    <property type="entry name" value="HTH_LYSR"/>
    <property type="match status" value="1"/>
</dbReference>
<keyword evidence="3" id="KW-0238">DNA-binding</keyword>
<dbReference type="InterPro" id="IPR005119">
    <property type="entry name" value="LysR_subst-bd"/>
</dbReference>
<gene>
    <name evidence="6" type="ORF">GCWU000342_00939</name>
</gene>
<keyword evidence="7" id="KW-1185">Reference proteome</keyword>
<comment type="similarity">
    <text evidence="1">Belongs to the LysR transcriptional regulatory family.</text>
</comment>
<organism evidence="6 7">
    <name type="scientific">Shuttleworthella satelles DSM 14600</name>
    <dbReference type="NCBI Taxonomy" id="626523"/>
    <lineage>
        <taxon>Bacteria</taxon>
        <taxon>Bacillati</taxon>
        <taxon>Bacillota</taxon>
        <taxon>Clostridia</taxon>
        <taxon>Lachnospirales</taxon>
        <taxon>Lachnospiraceae</taxon>
        <taxon>Shuttleworthella</taxon>
    </lineage>
</organism>
<evidence type="ECO:0000313" key="6">
    <source>
        <dbReference type="EMBL" id="EEP28131.1"/>
    </source>
</evidence>
<dbReference type="PRINTS" id="PR00039">
    <property type="entry name" value="HTHLYSR"/>
</dbReference>
<dbReference type="InterPro" id="IPR036388">
    <property type="entry name" value="WH-like_DNA-bd_sf"/>
</dbReference>
<dbReference type="PANTHER" id="PTHR30126">
    <property type="entry name" value="HTH-TYPE TRANSCRIPTIONAL REGULATOR"/>
    <property type="match status" value="1"/>
</dbReference>
<dbReference type="Pfam" id="PF03466">
    <property type="entry name" value="LysR_substrate"/>
    <property type="match status" value="1"/>
</dbReference>
<dbReference type="InterPro" id="IPR036390">
    <property type="entry name" value="WH_DNA-bd_sf"/>
</dbReference>
<dbReference type="Pfam" id="PF00126">
    <property type="entry name" value="HTH_1"/>
    <property type="match status" value="1"/>
</dbReference>
<dbReference type="CDD" id="cd05466">
    <property type="entry name" value="PBP2_LTTR_substrate"/>
    <property type="match status" value="1"/>
</dbReference>
<evidence type="ECO:0000256" key="1">
    <source>
        <dbReference type="ARBA" id="ARBA00009437"/>
    </source>
</evidence>
<dbReference type="eggNOG" id="COG0583">
    <property type="taxonomic scope" value="Bacteria"/>
</dbReference>
<dbReference type="RefSeq" id="WP_006905951.1">
    <property type="nucleotide sequence ID" value="NZ_GG665866.1"/>
</dbReference>
<accession>C4GAI9</accession>
<dbReference type="GO" id="GO:0000976">
    <property type="term" value="F:transcription cis-regulatory region binding"/>
    <property type="evidence" value="ECO:0007669"/>
    <property type="project" value="TreeGrafter"/>
</dbReference>
<keyword evidence="2" id="KW-0805">Transcription regulation</keyword>
<dbReference type="SUPFAM" id="SSF46785">
    <property type="entry name" value="Winged helix' DNA-binding domain"/>
    <property type="match status" value="1"/>
</dbReference>
<keyword evidence="4" id="KW-0804">Transcription</keyword>
<reference evidence="6" key="1">
    <citation type="submission" date="2009-04" db="EMBL/GenBank/DDBJ databases">
        <authorList>
            <person name="Weinstock G."/>
            <person name="Sodergren E."/>
            <person name="Clifton S."/>
            <person name="Fulton L."/>
            <person name="Fulton B."/>
            <person name="Courtney L."/>
            <person name="Fronick C."/>
            <person name="Harrison M."/>
            <person name="Strong C."/>
            <person name="Farmer C."/>
            <person name="Delahaunty K."/>
            <person name="Markovic C."/>
            <person name="Hall O."/>
            <person name="Minx P."/>
            <person name="Tomlinson C."/>
            <person name="Mitreva M."/>
            <person name="Nelson J."/>
            <person name="Hou S."/>
            <person name="Wollam A."/>
            <person name="Pepin K.H."/>
            <person name="Johnson M."/>
            <person name="Bhonagiri V."/>
            <person name="Nash W.E."/>
            <person name="Warren W."/>
            <person name="Chinwalla A."/>
            <person name="Mardis E.R."/>
            <person name="Wilson R.K."/>
        </authorList>
    </citation>
    <scope>NUCLEOTIDE SEQUENCE [LARGE SCALE GENOMIC DNA]</scope>
    <source>
        <strain evidence="6">DSM 14600</strain>
    </source>
</reference>
<name>C4GAI9_9FIRM</name>
<evidence type="ECO:0000256" key="3">
    <source>
        <dbReference type="ARBA" id="ARBA00023125"/>
    </source>
</evidence>
<evidence type="ECO:0000259" key="5">
    <source>
        <dbReference type="PROSITE" id="PS50931"/>
    </source>
</evidence>
<dbReference type="Gene3D" id="1.10.10.10">
    <property type="entry name" value="Winged helix-like DNA-binding domain superfamily/Winged helix DNA-binding domain"/>
    <property type="match status" value="1"/>
</dbReference>
<dbReference type="Proteomes" id="UP000003494">
    <property type="component" value="Unassembled WGS sequence"/>
</dbReference>
<feature type="domain" description="HTH lysR-type" evidence="5">
    <location>
        <begin position="9"/>
        <end position="60"/>
    </location>
</feature>
<dbReference type="GO" id="GO:0003700">
    <property type="term" value="F:DNA-binding transcription factor activity"/>
    <property type="evidence" value="ECO:0007669"/>
    <property type="project" value="InterPro"/>
</dbReference>
<sequence>MAESLSGYRIFYEVANCKNISRAASQLYISQPAISKSIQKLEEQLGAKLFIRSSKGVLLTPEGQMLYETVQEAFSSLDSGIERLRQRVSMGMGSLRIGVSSTLCKHTLLPYLTEFTRREPNVSLSITTGSSRETLSLIEEYKVDVGLVGKPERMDDITFEPETCIQDCFVAAPDYLKRLNQDRIGKDQILSRATVMMLNEENMTRLYIDDFLRRRQIRIRETLDISDMDLLISFAKLGIGVAAVIRNFVEEDLANHVLVELPLPGGRTIPSREIGFAYKKNHLQNPALVKFLALKKELQ</sequence>
<dbReference type="PANTHER" id="PTHR30126:SF64">
    <property type="entry name" value="HTH-TYPE TRANSCRIPTIONAL REGULATOR CITR"/>
    <property type="match status" value="1"/>
</dbReference>
<evidence type="ECO:0000256" key="2">
    <source>
        <dbReference type="ARBA" id="ARBA00023015"/>
    </source>
</evidence>
<dbReference type="Gene3D" id="3.40.190.290">
    <property type="match status" value="1"/>
</dbReference>
<dbReference type="SUPFAM" id="SSF53850">
    <property type="entry name" value="Periplasmic binding protein-like II"/>
    <property type="match status" value="1"/>
</dbReference>
<comment type="caution">
    <text evidence="6">The sequence shown here is derived from an EMBL/GenBank/DDBJ whole genome shotgun (WGS) entry which is preliminary data.</text>
</comment>
<dbReference type="STRING" id="626523.GCWU000342_00939"/>
<dbReference type="InterPro" id="IPR000847">
    <property type="entry name" value="LysR_HTH_N"/>
</dbReference>
<dbReference type="HOGENOM" id="CLU_039613_6_1_9"/>
<evidence type="ECO:0000256" key="4">
    <source>
        <dbReference type="ARBA" id="ARBA00023163"/>
    </source>
</evidence>
<protein>
    <submittedName>
        <fullName evidence="6">LysR substrate binding domain protein</fullName>
    </submittedName>
</protein>
<evidence type="ECO:0000313" key="7">
    <source>
        <dbReference type="Proteomes" id="UP000003494"/>
    </source>
</evidence>
<dbReference type="AlphaFoldDB" id="C4GAI9"/>
<proteinExistence type="inferred from homology"/>
<dbReference type="FunFam" id="1.10.10.10:FF:000001">
    <property type="entry name" value="LysR family transcriptional regulator"/>
    <property type="match status" value="1"/>
</dbReference>